<dbReference type="FunFam" id="3.30.230.70:FF:000002">
    <property type="entry name" value="Polyribonucleotide nucleotidyltransferase"/>
    <property type="match status" value="1"/>
</dbReference>
<dbReference type="InterPro" id="IPR036345">
    <property type="entry name" value="ExoRNase_PH_dom2_sf"/>
</dbReference>
<proteinExistence type="inferred from homology"/>
<dbReference type="GO" id="GO:0004654">
    <property type="term" value="F:polyribonucleotide nucleotidyltransferase activity"/>
    <property type="evidence" value="ECO:0007669"/>
    <property type="project" value="UniProtKB-UniRule"/>
</dbReference>
<dbReference type="InterPro" id="IPR036456">
    <property type="entry name" value="PNPase_PH_RNA-bd_sf"/>
</dbReference>
<feature type="binding site" evidence="8">
    <location>
        <position position="479"/>
    </location>
    <ligand>
        <name>Mg(2+)</name>
        <dbReference type="ChEBI" id="CHEBI:18420"/>
    </ligand>
</feature>
<dbReference type="Pfam" id="PF00575">
    <property type="entry name" value="S1"/>
    <property type="match status" value="1"/>
</dbReference>
<dbReference type="EMBL" id="CP013015">
    <property type="protein sequence ID" value="AMM41775.1"/>
    <property type="molecule type" value="Genomic_DNA"/>
</dbReference>
<dbReference type="SUPFAM" id="SSF55666">
    <property type="entry name" value="Ribonuclease PH domain 2-like"/>
    <property type="match status" value="2"/>
</dbReference>
<keyword evidence="3 8" id="KW-0808">Transferase</keyword>
<dbReference type="Pfam" id="PF01138">
    <property type="entry name" value="RNase_PH"/>
    <property type="match status" value="2"/>
</dbReference>
<keyword evidence="5 8" id="KW-0479">Metal-binding</keyword>
<sequence>MQIQTEWEGRSFSITYGEMATQANGAVLVRYADTVVLATAVMSPEEIPGIDFMPLTVEYREMSYAVGKIPGGFFKREMGRPSDKEVVTARLIDRPLRPLFPKGFLREVQIITTVLSADQENDPDVLAIIGASAALIISDIPFYVPIAAVRIGRKNGEWIINPTRSQLTESELNLVVAGNEEGVVMVEGDAQFVPEDTILEAIFVGYEALKPILKLQKELQKTAGKSKIEIIIPQKLNDLVTKLERYLPLIEESLSIPEKLPRNRRLSQIFAQAVQEMSLNEEFLPQAKLIFEDFERKLIREKILKGKRIDGRGLKDIRPIQCEVGILPRTHGSAIFKRGETQVLAVTTLGTTEDEQKIDALYGDSFKSFMVHYNFLPYCVGEVRPLRGPSRREIGHGFLAERALKPIIPREEEFPYTIRVVSEVLESNGSSSMATVCSGCLSLMDAGIPVKKPIAGIAMGLVKENDNIAILSDILGEEDHCGDMDFKLAGSREGVTAIQMDIKIEGISKDILHQALIQAREGRLFILDRMEAVLPAPKTSISPHAPKVSIIEIPPEKIANLIGPGGKVIKDIMAKTGVNIDIKETGKVHIVSHSEEQLKKAIEMVKQVTQEVEEGRLYIGKVKRIMDFGALVEILPGTVGLVHVSELDYKRVNKVSDILKEGDEVLVRVLKIEKDGKIKLSRKAALSPSLNLRKKGEYRY</sequence>
<dbReference type="Pfam" id="PF03725">
    <property type="entry name" value="RNase_PH_C"/>
    <property type="match status" value="1"/>
</dbReference>
<dbReference type="Gene3D" id="2.40.50.140">
    <property type="entry name" value="Nucleic acid-binding proteins"/>
    <property type="match status" value="1"/>
</dbReference>
<dbReference type="EC" id="2.7.7.8" evidence="8"/>
<dbReference type="FunFam" id="3.30.230.70:FF:000001">
    <property type="entry name" value="Polyribonucleotide nucleotidyltransferase"/>
    <property type="match status" value="1"/>
</dbReference>
<organism evidence="10 11">
    <name type="scientific">Desulfofervidus auxilii</name>
    <dbReference type="NCBI Taxonomy" id="1621989"/>
    <lineage>
        <taxon>Bacteria</taxon>
        <taxon>Pseudomonadati</taxon>
        <taxon>Thermodesulfobacteriota</taxon>
        <taxon>Candidatus Desulfofervidia</taxon>
        <taxon>Candidatus Desulfofervidales</taxon>
        <taxon>Candidatus Desulfofervidaceae</taxon>
        <taxon>Candidatus Desulfofervidus</taxon>
    </lineage>
</organism>
<dbReference type="Gene3D" id="3.30.1370.10">
    <property type="entry name" value="K Homology domain, type 1"/>
    <property type="match status" value="1"/>
</dbReference>
<dbReference type="GO" id="GO:0000287">
    <property type="term" value="F:magnesium ion binding"/>
    <property type="evidence" value="ECO:0007669"/>
    <property type="project" value="UniProtKB-UniRule"/>
</dbReference>
<evidence type="ECO:0000256" key="1">
    <source>
        <dbReference type="ARBA" id="ARBA00007404"/>
    </source>
</evidence>
<dbReference type="Pfam" id="PF00013">
    <property type="entry name" value="KH_1"/>
    <property type="match status" value="1"/>
</dbReference>
<dbReference type="SUPFAM" id="SSF50249">
    <property type="entry name" value="Nucleic acid-binding proteins"/>
    <property type="match status" value="1"/>
</dbReference>
<evidence type="ECO:0000256" key="2">
    <source>
        <dbReference type="ARBA" id="ARBA00022490"/>
    </source>
</evidence>
<evidence type="ECO:0000256" key="6">
    <source>
        <dbReference type="ARBA" id="ARBA00022842"/>
    </source>
</evidence>
<dbReference type="CDD" id="cd11364">
    <property type="entry name" value="RNase_PH_PNPase_2"/>
    <property type="match status" value="1"/>
</dbReference>
<dbReference type="InterPro" id="IPR020568">
    <property type="entry name" value="Ribosomal_Su5_D2-typ_SF"/>
</dbReference>
<dbReference type="InterPro" id="IPR015848">
    <property type="entry name" value="PNPase_PH_RNA-bd_bac/org-type"/>
</dbReference>
<dbReference type="SMART" id="SM00322">
    <property type="entry name" value="KH"/>
    <property type="match status" value="1"/>
</dbReference>
<comment type="cofactor">
    <cofactor evidence="8">
        <name>Mg(2+)</name>
        <dbReference type="ChEBI" id="CHEBI:18420"/>
    </cofactor>
</comment>
<evidence type="ECO:0000256" key="3">
    <source>
        <dbReference type="ARBA" id="ARBA00022679"/>
    </source>
</evidence>
<dbReference type="Pfam" id="PF03726">
    <property type="entry name" value="PNPase"/>
    <property type="match status" value="1"/>
</dbReference>
<dbReference type="InterPro" id="IPR036612">
    <property type="entry name" value="KH_dom_type_1_sf"/>
</dbReference>
<dbReference type="GO" id="GO:0000175">
    <property type="term" value="F:3'-5'-RNA exonuclease activity"/>
    <property type="evidence" value="ECO:0007669"/>
    <property type="project" value="TreeGrafter"/>
</dbReference>
<dbReference type="Proteomes" id="UP000070560">
    <property type="component" value="Chromosome"/>
</dbReference>
<evidence type="ECO:0000313" key="10">
    <source>
        <dbReference type="EMBL" id="AMM41775.1"/>
    </source>
</evidence>
<keyword evidence="11" id="KW-1185">Reference proteome</keyword>
<dbReference type="SUPFAM" id="SSF54211">
    <property type="entry name" value="Ribosomal protein S5 domain 2-like"/>
    <property type="match status" value="2"/>
</dbReference>
<evidence type="ECO:0000259" key="9">
    <source>
        <dbReference type="PROSITE" id="PS50126"/>
    </source>
</evidence>
<dbReference type="PANTHER" id="PTHR11252:SF0">
    <property type="entry name" value="POLYRIBONUCLEOTIDE NUCLEOTIDYLTRANSFERASE 1, MITOCHONDRIAL"/>
    <property type="match status" value="1"/>
</dbReference>
<dbReference type="InterPro" id="IPR027408">
    <property type="entry name" value="PNPase/RNase_PH_dom_sf"/>
</dbReference>
<dbReference type="SMART" id="SM00316">
    <property type="entry name" value="S1"/>
    <property type="match status" value="1"/>
</dbReference>
<comment type="similarity">
    <text evidence="1 8">Belongs to the polyribonucleotide nucleotidyltransferase family.</text>
</comment>
<evidence type="ECO:0000256" key="8">
    <source>
        <dbReference type="HAMAP-Rule" id="MF_01595"/>
    </source>
</evidence>
<dbReference type="PROSITE" id="PS50126">
    <property type="entry name" value="S1"/>
    <property type="match status" value="1"/>
</dbReference>
<dbReference type="InterPro" id="IPR004087">
    <property type="entry name" value="KH_dom"/>
</dbReference>
<gene>
    <name evidence="8" type="primary">pnp</name>
    <name evidence="10" type="ORF">HS1_001983</name>
</gene>
<dbReference type="Gene3D" id="3.30.230.70">
    <property type="entry name" value="GHMP Kinase, N-terminal domain"/>
    <property type="match status" value="2"/>
</dbReference>
<dbReference type="HAMAP" id="MF_01595">
    <property type="entry name" value="PNPase"/>
    <property type="match status" value="1"/>
</dbReference>
<dbReference type="CDD" id="cd11363">
    <property type="entry name" value="RNase_PH_PNPase_1"/>
    <property type="match status" value="1"/>
</dbReference>
<dbReference type="InterPro" id="IPR015847">
    <property type="entry name" value="ExoRNase_PH_dom2"/>
</dbReference>
<dbReference type="CDD" id="cd02393">
    <property type="entry name" value="KH-I_PNPase"/>
    <property type="match status" value="1"/>
</dbReference>
<dbReference type="GO" id="GO:0005829">
    <property type="term" value="C:cytosol"/>
    <property type="evidence" value="ECO:0007669"/>
    <property type="project" value="TreeGrafter"/>
</dbReference>
<dbReference type="PROSITE" id="PS50084">
    <property type="entry name" value="KH_TYPE_1"/>
    <property type="match status" value="1"/>
</dbReference>
<reference evidence="10 11" key="1">
    <citation type="submission" date="2015-10" db="EMBL/GenBank/DDBJ databases">
        <title>Candidatus Desulfofervidus auxilii, a hydrogenotrophic sulfate-reducing bacterium involved in the thermophilic anaerobic oxidation of methane.</title>
        <authorList>
            <person name="Krukenberg V."/>
            <person name="Richter M."/>
            <person name="Wegener G."/>
        </authorList>
    </citation>
    <scope>NUCLEOTIDE SEQUENCE [LARGE SCALE GENOMIC DNA]</scope>
    <source>
        <strain evidence="10 11">HS1</strain>
    </source>
</reference>
<keyword evidence="4 8" id="KW-0548">Nucleotidyltransferase</keyword>
<dbReference type="GO" id="GO:0003723">
    <property type="term" value="F:RNA binding"/>
    <property type="evidence" value="ECO:0007669"/>
    <property type="project" value="UniProtKB-UniRule"/>
</dbReference>
<dbReference type="InterPro" id="IPR001247">
    <property type="entry name" value="ExoRNase_PH_dom1"/>
</dbReference>
<feature type="binding site" evidence="8">
    <location>
        <position position="485"/>
    </location>
    <ligand>
        <name>Mg(2+)</name>
        <dbReference type="ChEBI" id="CHEBI:18420"/>
    </ligand>
</feature>
<feature type="domain" description="S1 motif" evidence="9">
    <location>
        <begin position="615"/>
        <end position="683"/>
    </location>
</feature>
<accession>A0A7U4QLX4</accession>
<evidence type="ECO:0000256" key="4">
    <source>
        <dbReference type="ARBA" id="ARBA00022695"/>
    </source>
</evidence>
<dbReference type="NCBIfam" id="NF008805">
    <property type="entry name" value="PRK11824.1"/>
    <property type="match status" value="1"/>
</dbReference>
<dbReference type="PANTHER" id="PTHR11252">
    <property type="entry name" value="POLYRIBONUCLEOTIDE NUCLEOTIDYLTRANSFERASE"/>
    <property type="match status" value="1"/>
</dbReference>
<keyword evidence="7 8" id="KW-0694">RNA-binding</keyword>
<dbReference type="GO" id="GO:0006402">
    <property type="term" value="P:mRNA catabolic process"/>
    <property type="evidence" value="ECO:0007669"/>
    <property type="project" value="UniProtKB-UniRule"/>
</dbReference>
<dbReference type="RefSeq" id="WP_066064779.1">
    <property type="nucleotide sequence ID" value="NZ_CP013015.1"/>
</dbReference>
<evidence type="ECO:0000256" key="7">
    <source>
        <dbReference type="ARBA" id="ARBA00022884"/>
    </source>
</evidence>
<dbReference type="PIRSF" id="PIRSF005499">
    <property type="entry name" value="PNPase"/>
    <property type="match status" value="1"/>
</dbReference>
<dbReference type="InterPro" id="IPR004088">
    <property type="entry name" value="KH_dom_type_1"/>
</dbReference>
<evidence type="ECO:0000313" key="11">
    <source>
        <dbReference type="Proteomes" id="UP000070560"/>
    </source>
</evidence>
<dbReference type="NCBIfam" id="TIGR03591">
    <property type="entry name" value="polynuc_phos"/>
    <property type="match status" value="1"/>
</dbReference>
<dbReference type="SUPFAM" id="SSF54791">
    <property type="entry name" value="Eukaryotic type KH-domain (KH-domain type I)"/>
    <property type="match status" value="1"/>
</dbReference>
<name>A0A7U4QLX4_DESA2</name>
<dbReference type="InterPro" id="IPR012162">
    <property type="entry name" value="PNPase"/>
</dbReference>
<dbReference type="GO" id="GO:0006396">
    <property type="term" value="P:RNA processing"/>
    <property type="evidence" value="ECO:0007669"/>
    <property type="project" value="InterPro"/>
</dbReference>
<dbReference type="SUPFAM" id="SSF46915">
    <property type="entry name" value="Polynucleotide phosphorylase/guanosine pentaphosphate synthase (PNPase/GPSI), domain 3"/>
    <property type="match status" value="1"/>
</dbReference>
<dbReference type="FunFam" id="3.30.1370.10:FF:000001">
    <property type="entry name" value="Polyribonucleotide nucleotidyltransferase"/>
    <property type="match status" value="1"/>
</dbReference>
<comment type="function">
    <text evidence="8">Involved in mRNA degradation. Catalyzes the phosphorolysis of single-stranded polyribonucleotides processively in the 3'- to 5'-direction.</text>
</comment>
<dbReference type="KEGG" id="daw:HS1_001983"/>
<dbReference type="PROSITE" id="PS50889">
    <property type="entry name" value="S4"/>
    <property type="match status" value="1"/>
</dbReference>
<dbReference type="OrthoDB" id="9804305at2"/>
<keyword evidence="6 8" id="KW-0460">Magnesium</keyword>
<dbReference type="AlphaFoldDB" id="A0A7U4QLX4"/>
<dbReference type="CDD" id="cd04472">
    <property type="entry name" value="S1_PNPase"/>
    <property type="match status" value="1"/>
</dbReference>
<comment type="subcellular location">
    <subcellularLocation>
        <location evidence="8">Cytoplasm</location>
    </subcellularLocation>
</comment>
<evidence type="ECO:0000256" key="5">
    <source>
        <dbReference type="ARBA" id="ARBA00022723"/>
    </source>
</evidence>
<dbReference type="InterPro" id="IPR012340">
    <property type="entry name" value="NA-bd_OB-fold"/>
</dbReference>
<protein>
    <recommendedName>
        <fullName evidence="8">Polyribonucleotide nucleotidyltransferase</fullName>
        <ecNumber evidence="8">2.7.7.8</ecNumber>
    </recommendedName>
    <alternativeName>
        <fullName evidence="8">Polynucleotide phosphorylase</fullName>
        <shortName evidence="8">PNPase</shortName>
    </alternativeName>
</protein>
<dbReference type="InterPro" id="IPR003029">
    <property type="entry name" value="S1_domain"/>
</dbReference>
<keyword evidence="2 8" id="KW-0963">Cytoplasm</keyword>
<comment type="catalytic activity">
    <reaction evidence="8">
        <text>RNA(n+1) + phosphate = RNA(n) + a ribonucleoside 5'-diphosphate</text>
        <dbReference type="Rhea" id="RHEA:22096"/>
        <dbReference type="Rhea" id="RHEA-COMP:14527"/>
        <dbReference type="Rhea" id="RHEA-COMP:17342"/>
        <dbReference type="ChEBI" id="CHEBI:43474"/>
        <dbReference type="ChEBI" id="CHEBI:57930"/>
        <dbReference type="ChEBI" id="CHEBI:140395"/>
        <dbReference type="EC" id="2.7.7.8"/>
    </reaction>
</comment>